<dbReference type="RefSeq" id="WP_008507786.1">
    <property type="nucleotide sequence ID" value="NZ_CM001403.1"/>
</dbReference>
<feature type="domain" description="Glycosyl transferase family 1" evidence="2">
    <location>
        <begin position="193"/>
        <end position="342"/>
    </location>
</feature>
<accession>H1YG99</accession>
<protein>
    <submittedName>
        <fullName evidence="4">Glycosyl transferase group 1</fullName>
    </submittedName>
</protein>
<keyword evidence="1 4" id="KW-0808">Transferase</keyword>
<organism evidence="4 5">
    <name type="scientific">Mucilaginibacter paludis DSM 18603</name>
    <dbReference type="NCBI Taxonomy" id="714943"/>
    <lineage>
        <taxon>Bacteria</taxon>
        <taxon>Pseudomonadati</taxon>
        <taxon>Bacteroidota</taxon>
        <taxon>Sphingobacteriia</taxon>
        <taxon>Sphingobacteriales</taxon>
        <taxon>Sphingobacteriaceae</taxon>
        <taxon>Mucilaginibacter</taxon>
    </lineage>
</organism>
<gene>
    <name evidence="4" type="ORF">Mucpa_3259</name>
</gene>
<dbReference type="EMBL" id="CM001403">
    <property type="protein sequence ID" value="EHQ27363.1"/>
    <property type="molecule type" value="Genomic_DNA"/>
</dbReference>
<dbReference type="Gene3D" id="3.40.50.2000">
    <property type="entry name" value="Glycogen Phosphorylase B"/>
    <property type="match status" value="2"/>
</dbReference>
<dbReference type="AlphaFoldDB" id="H1YG99"/>
<sequence length="395" mass="45251">MKTKPVKLFVDAHSFDAGFQGTQTFIRELYTQLLTYPGLDIYWGVQHTERLMELFPTVKQANILPYKKHRINMLRFIFDIPAYIKQYRFDFAHFQYLTPLPQRGCRYIVTTHDVLFNDFPTAFSSAYRVSRNILFARSIKGAAVKTTVSNYSKERIAHHYNIPQRQIKVIPNGVSKPVFSKTRARQLIKAKFGIENFVLFVSRVEPRKNHALLLNQYLKLQLYKNNIPLVFIGQQSIAVEALNRAIQNLSAEQASNFYWFRQVEQADLQAFYAACRLFVYPSAAEGFGIPPLEAAVCQVPVLCSSATAMGDFDFFAPYTFHPDNEADFEAKLKAVISNPPTESFLENISQVVLNRYQWQQSASLFNNLLADSLKSEATIPRLCGYGSPHLQLNTK</sequence>
<dbReference type="STRING" id="714943.Mucpa_3259"/>
<dbReference type="Pfam" id="PF00534">
    <property type="entry name" value="Glycos_transf_1"/>
    <property type="match status" value="1"/>
</dbReference>
<proteinExistence type="predicted"/>
<evidence type="ECO:0000313" key="5">
    <source>
        <dbReference type="Proteomes" id="UP000002774"/>
    </source>
</evidence>
<dbReference type="HOGENOM" id="CLU_009583_27_2_10"/>
<evidence type="ECO:0000256" key="1">
    <source>
        <dbReference type="ARBA" id="ARBA00022679"/>
    </source>
</evidence>
<name>H1YG99_9SPHI</name>
<evidence type="ECO:0000259" key="3">
    <source>
        <dbReference type="Pfam" id="PF13439"/>
    </source>
</evidence>
<dbReference type="PANTHER" id="PTHR46401">
    <property type="entry name" value="GLYCOSYLTRANSFERASE WBBK-RELATED"/>
    <property type="match status" value="1"/>
</dbReference>
<dbReference type="GO" id="GO:0016757">
    <property type="term" value="F:glycosyltransferase activity"/>
    <property type="evidence" value="ECO:0007669"/>
    <property type="project" value="InterPro"/>
</dbReference>
<evidence type="ECO:0000313" key="4">
    <source>
        <dbReference type="EMBL" id="EHQ27363.1"/>
    </source>
</evidence>
<dbReference type="Proteomes" id="UP000002774">
    <property type="component" value="Chromosome"/>
</dbReference>
<dbReference type="eggNOG" id="COG0438">
    <property type="taxonomic scope" value="Bacteria"/>
</dbReference>
<dbReference type="Pfam" id="PF13439">
    <property type="entry name" value="Glyco_transf_4"/>
    <property type="match status" value="1"/>
</dbReference>
<dbReference type="InterPro" id="IPR028098">
    <property type="entry name" value="Glyco_trans_4-like_N"/>
</dbReference>
<feature type="domain" description="Glycosyltransferase subfamily 4-like N-terminal" evidence="3">
    <location>
        <begin position="58"/>
        <end position="174"/>
    </location>
</feature>
<reference evidence="4" key="1">
    <citation type="submission" date="2011-09" db="EMBL/GenBank/DDBJ databases">
        <title>The permanent draft genome of Mucilaginibacter paludis DSM 18603.</title>
        <authorList>
            <consortium name="US DOE Joint Genome Institute (JGI-PGF)"/>
            <person name="Lucas S."/>
            <person name="Han J."/>
            <person name="Lapidus A."/>
            <person name="Bruce D."/>
            <person name="Goodwin L."/>
            <person name="Pitluck S."/>
            <person name="Peters L."/>
            <person name="Kyrpides N."/>
            <person name="Mavromatis K."/>
            <person name="Ivanova N."/>
            <person name="Mikhailova N."/>
            <person name="Held B."/>
            <person name="Detter J.C."/>
            <person name="Tapia R."/>
            <person name="Han C."/>
            <person name="Land M."/>
            <person name="Hauser L."/>
            <person name="Markowitz V."/>
            <person name="Cheng J.-F."/>
            <person name="Hugenholtz P."/>
            <person name="Woyke T."/>
            <person name="Wu D."/>
            <person name="Tindall B."/>
            <person name="Brambilla E."/>
            <person name="Klenk H.-P."/>
            <person name="Eisen J.A."/>
        </authorList>
    </citation>
    <scope>NUCLEOTIDE SEQUENCE [LARGE SCALE GENOMIC DNA]</scope>
    <source>
        <strain evidence="4">DSM 18603</strain>
    </source>
</reference>
<dbReference type="SUPFAM" id="SSF53756">
    <property type="entry name" value="UDP-Glycosyltransferase/glycogen phosphorylase"/>
    <property type="match status" value="1"/>
</dbReference>
<dbReference type="PANTHER" id="PTHR46401:SF2">
    <property type="entry name" value="GLYCOSYLTRANSFERASE WBBK-RELATED"/>
    <property type="match status" value="1"/>
</dbReference>
<dbReference type="InterPro" id="IPR001296">
    <property type="entry name" value="Glyco_trans_1"/>
</dbReference>
<keyword evidence="5" id="KW-1185">Reference proteome</keyword>
<evidence type="ECO:0000259" key="2">
    <source>
        <dbReference type="Pfam" id="PF00534"/>
    </source>
</evidence>
<dbReference type="CDD" id="cd03809">
    <property type="entry name" value="GT4_MtfB-like"/>
    <property type="match status" value="1"/>
</dbReference>